<dbReference type="PANTHER" id="PTHR42743">
    <property type="entry name" value="AMINO-ACID AMINOTRANSFERASE"/>
    <property type="match status" value="1"/>
</dbReference>
<dbReference type="InterPro" id="IPR043131">
    <property type="entry name" value="BCAT-like_N"/>
</dbReference>
<comment type="cofactor">
    <cofactor evidence="1 12">
        <name>pyridoxal 5'-phosphate</name>
        <dbReference type="ChEBI" id="CHEBI:597326"/>
    </cofactor>
</comment>
<organism evidence="13 14">
    <name type="scientific">Methylococcus geothermalis</name>
    <dbReference type="NCBI Taxonomy" id="2681310"/>
    <lineage>
        <taxon>Bacteria</taxon>
        <taxon>Pseudomonadati</taxon>
        <taxon>Pseudomonadota</taxon>
        <taxon>Gammaproteobacteria</taxon>
        <taxon>Methylococcales</taxon>
        <taxon>Methylococcaceae</taxon>
        <taxon>Methylococcus</taxon>
    </lineage>
</organism>
<name>A0A858Q581_9GAMM</name>
<dbReference type="GO" id="GO:0008652">
    <property type="term" value="P:amino acid biosynthetic process"/>
    <property type="evidence" value="ECO:0007669"/>
    <property type="project" value="UniProtKB-ARBA"/>
</dbReference>
<dbReference type="InterPro" id="IPR001544">
    <property type="entry name" value="Aminotrans_IV"/>
</dbReference>
<dbReference type="InterPro" id="IPR036038">
    <property type="entry name" value="Aminotransferase-like"/>
</dbReference>
<keyword evidence="3 12" id="KW-0663">Pyridoxal phosphate</keyword>
<evidence type="ECO:0000256" key="3">
    <source>
        <dbReference type="ARBA" id="ARBA00022898"/>
    </source>
</evidence>
<evidence type="ECO:0000256" key="8">
    <source>
        <dbReference type="ARBA" id="ARBA00054027"/>
    </source>
</evidence>
<dbReference type="Proteomes" id="UP000503004">
    <property type="component" value="Chromosome"/>
</dbReference>
<dbReference type="PROSITE" id="PS00770">
    <property type="entry name" value="AA_TRANSFER_CLASS_4"/>
    <property type="match status" value="1"/>
</dbReference>
<keyword evidence="14" id="KW-1185">Reference proteome</keyword>
<comment type="catalytic activity">
    <reaction evidence="7">
        <text>4-amino-4-deoxychorismate = 4-aminobenzoate + pyruvate + H(+)</text>
        <dbReference type="Rhea" id="RHEA:16201"/>
        <dbReference type="ChEBI" id="CHEBI:15361"/>
        <dbReference type="ChEBI" id="CHEBI:15378"/>
        <dbReference type="ChEBI" id="CHEBI:17836"/>
        <dbReference type="ChEBI" id="CHEBI:58406"/>
        <dbReference type="EC" id="4.1.3.38"/>
    </reaction>
</comment>
<dbReference type="EMBL" id="CP046565">
    <property type="protein sequence ID" value="QJD29012.1"/>
    <property type="molecule type" value="Genomic_DNA"/>
</dbReference>
<gene>
    <name evidence="13" type="ORF">GNH96_02855</name>
</gene>
<dbReference type="FunFam" id="3.20.10.10:FF:000002">
    <property type="entry name" value="D-alanine aminotransferase"/>
    <property type="match status" value="1"/>
</dbReference>
<evidence type="ECO:0000256" key="2">
    <source>
        <dbReference type="ARBA" id="ARBA00009320"/>
    </source>
</evidence>
<comment type="function">
    <text evidence="8">Involved in the biosynthesis of p-aminobenzoate (PABA), a precursor of tetrahydrofolate. Converts 4-amino-4-deoxychorismate into 4-aminobenzoate (PABA) and pyruvate.</text>
</comment>
<dbReference type="SUPFAM" id="SSF56752">
    <property type="entry name" value="D-aminoacid aminotransferase-like PLP-dependent enzymes"/>
    <property type="match status" value="1"/>
</dbReference>
<dbReference type="InterPro" id="IPR050571">
    <property type="entry name" value="Class-IV_PLP-Dep_Aminotrnsfr"/>
</dbReference>
<evidence type="ECO:0000256" key="7">
    <source>
        <dbReference type="ARBA" id="ARBA00049529"/>
    </source>
</evidence>
<dbReference type="CDD" id="cd01558">
    <property type="entry name" value="D-AAT_like"/>
    <property type="match status" value="1"/>
</dbReference>
<evidence type="ECO:0000256" key="4">
    <source>
        <dbReference type="ARBA" id="ARBA00022909"/>
    </source>
</evidence>
<keyword evidence="13" id="KW-0808">Transferase</keyword>
<dbReference type="InterPro" id="IPR018300">
    <property type="entry name" value="Aminotrans_IV_CS"/>
</dbReference>
<evidence type="ECO:0000256" key="12">
    <source>
        <dbReference type="RuleBase" id="RU004516"/>
    </source>
</evidence>
<protein>
    <recommendedName>
        <fullName evidence="9">Aminodeoxychorismate lyase</fullName>
        <ecNumber evidence="6">4.1.3.38</ecNumber>
    </recommendedName>
    <alternativeName>
        <fullName evidence="10">4-amino-4-deoxychorismate lyase</fullName>
    </alternativeName>
</protein>
<dbReference type="AlphaFoldDB" id="A0A858Q581"/>
<dbReference type="GO" id="GO:0008696">
    <property type="term" value="F:4-amino-4-deoxychorismate lyase activity"/>
    <property type="evidence" value="ECO:0007669"/>
    <property type="project" value="UniProtKB-EC"/>
</dbReference>
<proteinExistence type="inferred from homology"/>
<evidence type="ECO:0000256" key="5">
    <source>
        <dbReference type="ARBA" id="ARBA00035633"/>
    </source>
</evidence>
<dbReference type="RefSeq" id="WP_169602112.1">
    <property type="nucleotide sequence ID" value="NZ_CP046565.1"/>
</dbReference>
<dbReference type="Pfam" id="PF01063">
    <property type="entry name" value="Aminotran_4"/>
    <property type="match status" value="1"/>
</dbReference>
<comment type="pathway">
    <text evidence="5">Cofactor biosynthesis; tetrahydrofolate biosynthesis; 4-aminobenzoate from chorismate: step 2/2.</text>
</comment>
<dbReference type="Gene3D" id="3.30.470.10">
    <property type="match status" value="1"/>
</dbReference>
<dbReference type="GO" id="GO:0008483">
    <property type="term" value="F:transaminase activity"/>
    <property type="evidence" value="ECO:0007669"/>
    <property type="project" value="UniProtKB-KW"/>
</dbReference>
<evidence type="ECO:0000313" key="13">
    <source>
        <dbReference type="EMBL" id="QJD29012.1"/>
    </source>
</evidence>
<dbReference type="KEGG" id="metu:GNH96_02855"/>
<reference evidence="14" key="1">
    <citation type="submission" date="2019-12" db="EMBL/GenBank/DDBJ databases">
        <authorList>
            <person name="Awala S.I."/>
            <person name="Rhee S.K."/>
        </authorList>
    </citation>
    <scope>NUCLEOTIDE SEQUENCE [LARGE SCALE GENOMIC DNA]</scope>
    <source>
        <strain evidence="14">IM1</strain>
    </source>
</reference>
<dbReference type="EC" id="4.1.3.38" evidence="6"/>
<evidence type="ECO:0000256" key="1">
    <source>
        <dbReference type="ARBA" id="ARBA00001933"/>
    </source>
</evidence>
<dbReference type="GO" id="GO:0046656">
    <property type="term" value="P:folic acid biosynthetic process"/>
    <property type="evidence" value="ECO:0007669"/>
    <property type="project" value="UniProtKB-KW"/>
</dbReference>
<dbReference type="GO" id="GO:0005829">
    <property type="term" value="C:cytosol"/>
    <property type="evidence" value="ECO:0007669"/>
    <property type="project" value="TreeGrafter"/>
</dbReference>
<evidence type="ECO:0000256" key="11">
    <source>
        <dbReference type="RuleBase" id="RU004106"/>
    </source>
</evidence>
<sequence>MNSPLVYLNGEFLPLEQARVSVLDRGFLFGDGVYEVIPVYGGQPLRLEEHLTRLDGSLRGIRMTSPLSRAEWAEVVGRLIDGPDDQSVYLQVTRGAGPARDHAIPAGVTPTVFAMGSPIAPVPLAGVRAITLDDIRWRWCNIKAITLLPNVLLRQEAADKGCAEAVLVRDGRVTEGTASNVFAVIEGVIVTPPKGPELLPGITRDLVLELVQAEGLPARERAIPLDEFAGAEEIWITSSTREVLPVVELDGRPVGRGSPGRVWERVSALYQDFKRRLKSGVMA</sequence>
<evidence type="ECO:0000313" key="14">
    <source>
        <dbReference type="Proteomes" id="UP000503004"/>
    </source>
</evidence>
<evidence type="ECO:0000256" key="9">
    <source>
        <dbReference type="ARBA" id="ARBA00069174"/>
    </source>
</evidence>
<dbReference type="InterPro" id="IPR043132">
    <property type="entry name" value="BCAT-like_C"/>
</dbReference>
<keyword evidence="13" id="KW-0032">Aminotransferase</keyword>
<accession>A0A858Q581</accession>
<comment type="similarity">
    <text evidence="2 11">Belongs to the class-IV pyridoxal-phosphate-dependent aminotransferase family.</text>
</comment>
<evidence type="ECO:0000256" key="10">
    <source>
        <dbReference type="ARBA" id="ARBA00080135"/>
    </source>
</evidence>
<dbReference type="Gene3D" id="3.20.10.10">
    <property type="entry name" value="D-amino Acid Aminotransferase, subunit A, domain 2"/>
    <property type="match status" value="1"/>
</dbReference>
<keyword evidence="4" id="KW-0289">Folate biosynthesis</keyword>
<dbReference type="PANTHER" id="PTHR42743:SF10">
    <property type="entry name" value="D-ALANINE AMINOTRANSFERASE"/>
    <property type="match status" value="1"/>
</dbReference>
<evidence type="ECO:0000256" key="6">
    <source>
        <dbReference type="ARBA" id="ARBA00035676"/>
    </source>
</evidence>